<evidence type="ECO:0000313" key="5">
    <source>
        <dbReference type="EMBL" id="CAF1365868.1"/>
    </source>
</evidence>
<sequence length="90" mass="10235">MVYYVKLVCVTMIVMLIMANSDAFVRSSQLEDDDAFAEHNINLREVVHRFARKSDKCVGRGDDCSGGRQCCSKRTCNWFGIGPIVRYYCA</sequence>
<evidence type="ECO:0000256" key="1">
    <source>
        <dbReference type="ARBA" id="ARBA00004613"/>
    </source>
</evidence>
<dbReference type="Proteomes" id="UP000663828">
    <property type="component" value="Unassembled WGS sequence"/>
</dbReference>
<dbReference type="InterPro" id="IPR004214">
    <property type="entry name" value="Conotoxin"/>
</dbReference>
<evidence type="ECO:0000313" key="6">
    <source>
        <dbReference type="Proteomes" id="UP000663828"/>
    </source>
</evidence>
<feature type="signal peptide" evidence="3">
    <location>
        <begin position="1"/>
        <end position="23"/>
    </location>
</feature>
<organism evidence="5 7">
    <name type="scientific">Adineta ricciae</name>
    <name type="common">Rotifer</name>
    <dbReference type="NCBI Taxonomy" id="249248"/>
    <lineage>
        <taxon>Eukaryota</taxon>
        <taxon>Metazoa</taxon>
        <taxon>Spiralia</taxon>
        <taxon>Gnathifera</taxon>
        <taxon>Rotifera</taxon>
        <taxon>Eurotatoria</taxon>
        <taxon>Bdelloidea</taxon>
        <taxon>Adinetida</taxon>
        <taxon>Adinetidae</taxon>
        <taxon>Adineta</taxon>
    </lineage>
</organism>
<dbReference type="EMBL" id="CAJNOJ010000280">
    <property type="protein sequence ID" value="CAF1365868.1"/>
    <property type="molecule type" value="Genomic_DNA"/>
</dbReference>
<reference evidence="5" key="1">
    <citation type="submission" date="2021-02" db="EMBL/GenBank/DDBJ databases">
        <authorList>
            <person name="Nowell W R."/>
        </authorList>
    </citation>
    <scope>NUCLEOTIDE SEQUENCE</scope>
</reference>
<dbReference type="OrthoDB" id="10410669at2759"/>
<evidence type="ECO:0000313" key="4">
    <source>
        <dbReference type="EMBL" id="CAF1140591.1"/>
    </source>
</evidence>
<comment type="subcellular location">
    <subcellularLocation>
        <location evidence="1">Secreted</location>
    </subcellularLocation>
</comment>
<protein>
    <submittedName>
        <fullName evidence="5">Uncharacterized protein</fullName>
    </submittedName>
</protein>
<accession>A0A815IN49</accession>
<keyword evidence="2" id="KW-0964">Secreted</keyword>
<feature type="chain" id="PRO_5035687405" evidence="3">
    <location>
        <begin position="24"/>
        <end position="90"/>
    </location>
</feature>
<evidence type="ECO:0000313" key="7">
    <source>
        <dbReference type="Proteomes" id="UP000663852"/>
    </source>
</evidence>
<dbReference type="GO" id="GO:0008200">
    <property type="term" value="F:ion channel inhibitor activity"/>
    <property type="evidence" value="ECO:0007669"/>
    <property type="project" value="InterPro"/>
</dbReference>
<proteinExistence type="predicted"/>
<evidence type="ECO:0000256" key="2">
    <source>
        <dbReference type="ARBA" id="ARBA00022525"/>
    </source>
</evidence>
<keyword evidence="3" id="KW-0732">Signal</keyword>
<name>A0A815IN49_ADIRI</name>
<dbReference type="Pfam" id="PF02950">
    <property type="entry name" value="Conotoxin"/>
    <property type="match status" value="1"/>
</dbReference>
<gene>
    <name evidence="5" type="ORF">EDS130_LOCUS34092</name>
    <name evidence="4" type="ORF">XAT740_LOCUS20399</name>
</gene>
<dbReference type="EMBL" id="CAJNOR010001424">
    <property type="protein sequence ID" value="CAF1140591.1"/>
    <property type="molecule type" value="Genomic_DNA"/>
</dbReference>
<keyword evidence="6" id="KW-1185">Reference proteome</keyword>
<dbReference type="Proteomes" id="UP000663852">
    <property type="component" value="Unassembled WGS sequence"/>
</dbReference>
<comment type="caution">
    <text evidence="5">The sequence shown here is derived from an EMBL/GenBank/DDBJ whole genome shotgun (WGS) entry which is preliminary data.</text>
</comment>
<dbReference type="AlphaFoldDB" id="A0A815IN49"/>
<evidence type="ECO:0000256" key="3">
    <source>
        <dbReference type="SAM" id="SignalP"/>
    </source>
</evidence>
<dbReference type="GO" id="GO:0005576">
    <property type="term" value="C:extracellular region"/>
    <property type="evidence" value="ECO:0007669"/>
    <property type="project" value="UniProtKB-SubCell"/>
</dbReference>